<evidence type="ECO:0000256" key="8">
    <source>
        <dbReference type="ARBA" id="ARBA00039074"/>
    </source>
</evidence>
<reference evidence="13 14" key="1">
    <citation type="submission" date="2013-08" db="EMBL/GenBank/DDBJ databases">
        <authorList>
            <person name="Weinstock G."/>
            <person name="Sodergren E."/>
            <person name="Wylie T."/>
            <person name="Fulton L."/>
            <person name="Fulton R."/>
            <person name="Fronick C."/>
            <person name="O'Laughlin M."/>
            <person name="Godfrey J."/>
            <person name="Miner T."/>
            <person name="Herter B."/>
            <person name="Appelbaum E."/>
            <person name="Cordes M."/>
            <person name="Lek S."/>
            <person name="Wollam A."/>
            <person name="Pepin K.H."/>
            <person name="Palsikar V.B."/>
            <person name="Mitreva M."/>
            <person name="Wilson R.K."/>
        </authorList>
    </citation>
    <scope>NUCLEOTIDE SEQUENCE [LARGE SCALE GENOMIC DNA]</scope>
    <source>
        <strain evidence="13 14">ATCC 700627</strain>
    </source>
</reference>
<feature type="coiled-coil region" evidence="12">
    <location>
        <begin position="239"/>
        <end position="296"/>
    </location>
</feature>
<sequence>MFEIDLDIDNKKFDSFVKEHSTGELLQLASWGEVKSANEWYFEKIAIKNNNKVVASCLVLFRRLGLGKYTIAYIPKGYTGDNKNSELNIKIINEIKKLCKKHHAILIDFETNVLRNSSNILVDDLRSQGFKIRGHEEKDFPYQTQYDMVVYFKDLETDTREYLNKKTERLLRVAEKAELKIENVGLEKVDIFTRLSDETSERNGISLRNNDYYKNIIEFFKRDNNVDFYLISLDANTFKNNIENNIKLLEKEISGLQKKVNRSSDEKKKEVWETTITEIRNKINSLNKDIEEILKYKSDTIYLSGCLVLYCGKKSYYLYAASSNKFRYLQPNIYMNYKAMENARKRGCISYNLGGVKSINDNLYTFKKSLGGECVEYEGVFTYVVNRPIYILFETALKIRKKLIKIKNKRK</sequence>
<evidence type="ECO:0000256" key="12">
    <source>
        <dbReference type="SAM" id="Coils"/>
    </source>
</evidence>
<comment type="similarity">
    <text evidence="2">Belongs to the FemABX family.</text>
</comment>
<comment type="subcellular location">
    <subcellularLocation>
        <location evidence="1">Cytoplasm</location>
    </subcellularLocation>
</comment>
<keyword evidence="14" id="KW-1185">Reference proteome</keyword>
<dbReference type="InterPro" id="IPR050644">
    <property type="entry name" value="PG_Glycine_Bridge_Synth"/>
</dbReference>
<dbReference type="GO" id="GO:0005737">
    <property type="term" value="C:cytoplasm"/>
    <property type="evidence" value="ECO:0007669"/>
    <property type="project" value="UniProtKB-SubCell"/>
</dbReference>
<dbReference type="PROSITE" id="PS51191">
    <property type="entry name" value="FEMABX"/>
    <property type="match status" value="1"/>
</dbReference>
<keyword evidence="7" id="KW-0961">Cell wall biogenesis/degradation</keyword>
<evidence type="ECO:0000313" key="13">
    <source>
        <dbReference type="EMBL" id="ERK60042.1"/>
    </source>
</evidence>
<evidence type="ECO:0000256" key="9">
    <source>
        <dbReference type="ARBA" id="ARBA00040679"/>
    </source>
</evidence>
<dbReference type="Proteomes" id="UP000016637">
    <property type="component" value="Unassembled WGS sequence"/>
</dbReference>
<dbReference type="InterPro" id="IPR016181">
    <property type="entry name" value="Acyl_CoA_acyltransferase"/>
</dbReference>
<dbReference type="RefSeq" id="WP_021752696.1">
    <property type="nucleotide sequence ID" value="NZ_KI271818.1"/>
</dbReference>
<keyword evidence="3" id="KW-0808">Transferase</keyword>
<evidence type="ECO:0000256" key="2">
    <source>
        <dbReference type="ARBA" id="ARBA00009943"/>
    </source>
</evidence>
<comment type="catalytic activity">
    <reaction evidence="11">
        <text>beta-D-GlcNAc-(1-&gt;4)-Mur2Ac(oyl-L-Ala-D-isoglutaminyl-L-Lys-D-Ala-D-Ala)-di-trans,octa-cis-undecaprenyl diphosphate + glycyl-tRNA(Gly) = beta-D-GlcNAc-(1-&gt;4)-Mur2Ac(oyl-L-Ala-D-isoglutaminyl-L-Lys-(N(6)-Gly)-D-Ala-D-Ala)-di-trans,octa-cis-undecaprenyl diphosphate + tRNA(Gly) + H(+)</text>
        <dbReference type="Rhea" id="RHEA:30435"/>
        <dbReference type="Rhea" id="RHEA-COMP:9664"/>
        <dbReference type="Rhea" id="RHEA-COMP:9683"/>
        <dbReference type="ChEBI" id="CHEBI:15378"/>
        <dbReference type="ChEBI" id="CHEBI:62233"/>
        <dbReference type="ChEBI" id="CHEBI:62234"/>
        <dbReference type="ChEBI" id="CHEBI:78442"/>
        <dbReference type="ChEBI" id="CHEBI:78522"/>
        <dbReference type="EC" id="2.3.2.16"/>
    </reaction>
</comment>
<protein>
    <recommendedName>
        <fullName evidence="9">Lipid II:glycine glycyltransferase</fullName>
        <ecNumber evidence="8">2.3.2.16</ecNumber>
    </recommendedName>
    <alternativeName>
        <fullName evidence="10">Factor essential for expression of methicillin resistance X</fullName>
    </alternativeName>
</protein>
<dbReference type="EC" id="2.3.2.16" evidence="8"/>
<evidence type="ECO:0000256" key="1">
    <source>
        <dbReference type="ARBA" id="ARBA00004496"/>
    </source>
</evidence>
<dbReference type="AlphaFoldDB" id="U2SBA8"/>
<comment type="caution">
    <text evidence="13">The sequence shown here is derived from an EMBL/GenBank/DDBJ whole genome shotgun (WGS) entry which is preliminary data.</text>
</comment>
<keyword evidence="12" id="KW-0175">Coiled coil</keyword>
<dbReference type="GO" id="GO:0009252">
    <property type="term" value="P:peptidoglycan biosynthetic process"/>
    <property type="evidence" value="ECO:0007669"/>
    <property type="project" value="UniProtKB-KW"/>
</dbReference>
<dbReference type="HOGENOM" id="CLU_048411_0_1_9"/>
<evidence type="ECO:0000256" key="7">
    <source>
        <dbReference type="ARBA" id="ARBA00023316"/>
    </source>
</evidence>
<dbReference type="eggNOG" id="COG2348">
    <property type="taxonomic scope" value="Bacteria"/>
</dbReference>
<dbReference type="Gene3D" id="3.40.630.30">
    <property type="match status" value="2"/>
</dbReference>
<dbReference type="EMBL" id="AWVP01000018">
    <property type="protein sequence ID" value="ERK60042.1"/>
    <property type="molecule type" value="Genomic_DNA"/>
</dbReference>
<keyword evidence="5" id="KW-0573">Peptidoglycan synthesis</keyword>
<accession>U2SBA8</accession>
<evidence type="ECO:0000256" key="11">
    <source>
        <dbReference type="ARBA" id="ARBA00048654"/>
    </source>
</evidence>
<organism evidence="13 14">
    <name type="scientific">Gemella bergeri ATCC 700627</name>
    <dbReference type="NCBI Taxonomy" id="1321820"/>
    <lineage>
        <taxon>Bacteria</taxon>
        <taxon>Bacillati</taxon>
        <taxon>Bacillota</taxon>
        <taxon>Bacilli</taxon>
        <taxon>Bacillales</taxon>
        <taxon>Gemellaceae</taxon>
        <taxon>Gemella</taxon>
    </lineage>
</organism>
<evidence type="ECO:0000256" key="3">
    <source>
        <dbReference type="ARBA" id="ARBA00022679"/>
    </source>
</evidence>
<keyword evidence="4" id="KW-0133">Cell shape</keyword>
<evidence type="ECO:0000313" key="14">
    <source>
        <dbReference type="Proteomes" id="UP000016637"/>
    </source>
</evidence>
<keyword evidence="6" id="KW-0012">Acyltransferase</keyword>
<dbReference type="GO" id="GO:0016755">
    <property type="term" value="F:aminoacyltransferase activity"/>
    <property type="evidence" value="ECO:0007669"/>
    <property type="project" value="InterPro"/>
</dbReference>
<dbReference type="PANTHER" id="PTHR36174:SF1">
    <property type="entry name" value="LIPID II:GLYCINE GLYCYLTRANSFERASE"/>
    <property type="match status" value="1"/>
</dbReference>
<evidence type="ECO:0000256" key="4">
    <source>
        <dbReference type="ARBA" id="ARBA00022960"/>
    </source>
</evidence>
<dbReference type="GO" id="GO:0071555">
    <property type="term" value="P:cell wall organization"/>
    <property type="evidence" value="ECO:0007669"/>
    <property type="project" value="UniProtKB-KW"/>
</dbReference>
<name>U2SBA8_9BACL</name>
<dbReference type="InterPro" id="IPR003447">
    <property type="entry name" value="FEMABX"/>
</dbReference>
<evidence type="ECO:0000256" key="10">
    <source>
        <dbReference type="ARBA" id="ARBA00042933"/>
    </source>
</evidence>
<gene>
    <name evidence="13" type="ORF">HMPREF1983_00335</name>
</gene>
<evidence type="ECO:0000256" key="5">
    <source>
        <dbReference type="ARBA" id="ARBA00022984"/>
    </source>
</evidence>
<evidence type="ECO:0000256" key="6">
    <source>
        <dbReference type="ARBA" id="ARBA00023315"/>
    </source>
</evidence>
<dbReference type="SUPFAM" id="SSF55729">
    <property type="entry name" value="Acyl-CoA N-acyltransferases (Nat)"/>
    <property type="match status" value="2"/>
</dbReference>
<dbReference type="Pfam" id="PF02388">
    <property type="entry name" value="FemAB"/>
    <property type="match status" value="1"/>
</dbReference>
<dbReference type="GO" id="GO:0008360">
    <property type="term" value="P:regulation of cell shape"/>
    <property type="evidence" value="ECO:0007669"/>
    <property type="project" value="UniProtKB-KW"/>
</dbReference>
<dbReference type="Gene3D" id="1.20.58.90">
    <property type="match status" value="1"/>
</dbReference>
<dbReference type="PATRIC" id="fig|1321820.3.peg.328"/>
<proteinExistence type="inferred from homology"/>
<dbReference type="PANTHER" id="PTHR36174">
    <property type="entry name" value="LIPID II:GLYCINE GLYCYLTRANSFERASE"/>
    <property type="match status" value="1"/>
</dbReference>